<keyword evidence="2" id="KW-1185">Reference proteome</keyword>
<gene>
    <name evidence="1" type="ORF">DEHRE_03405</name>
</gene>
<organism evidence="1 2">
    <name type="scientific">Dehalobacter restrictus (strain DSM 9455 / PER-K23)</name>
    <dbReference type="NCBI Taxonomy" id="871738"/>
    <lineage>
        <taxon>Bacteria</taxon>
        <taxon>Bacillati</taxon>
        <taxon>Bacillota</taxon>
        <taxon>Clostridia</taxon>
        <taxon>Eubacteriales</taxon>
        <taxon>Desulfitobacteriaceae</taxon>
        <taxon>Dehalobacter</taxon>
    </lineage>
</organism>
<dbReference type="EMBL" id="CP007033">
    <property type="protein sequence ID" value="AHF11260.1"/>
    <property type="molecule type" value="Genomic_DNA"/>
</dbReference>
<dbReference type="RefSeq" id="WP_019225689.1">
    <property type="nucleotide sequence ID" value="NZ_CP007033.1"/>
</dbReference>
<evidence type="ECO:0000313" key="1">
    <source>
        <dbReference type="EMBL" id="AHF11260.1"/>
    </source>
</evidence>
<name>A0ABM5P9G0_DEHRP</name>
<accession>A0ABM5P9G0</accession>
<proteinExistence type="predicted"/>
<sequence length="60" mass="7286">MQYVLEKKAIRNGKLKVWQAIREMITDGDTAKFMKNSTERFQFYFDEKTNKIVFLEHVRL</sequence>
<evidence type="ECO:0000313" key="2">
    <source>
        <dbReference type="Proteomes" id="UP000018934"/>
    </source>
</evidence>
<dbReference type="Proteomes" id="UP000018934">
    <property type="component" value="Chromosome"/>
</dbReference>
<protein>
    <submittedName>
        <fullName evidence="1">Uncharacterized protein</fullName>
    </submittedName>
</protein>
<reference evidence="1 2" key="1">
    <citation type="journal article" date="2013" name="Stand. Genomic Sci.">
        <title>Complete genome sequence of Dehalobacter restrictus PER-K23(T.).</title>
        <authorList>
            <person name="Kruse T."/>
            <person name="Maillard J."/>
            <person name="Goodwin L."/>
            <person name="Woyke T."/>
            <person name="Teshima H."/>
            <person name="Bruce D."/>
            <person name="Detter C."/>
            <person name="Tapia R."/>
            <person name="Han C."/>
            <person name="Huntemann M."/>
            <person name="Wei C.L."/>
            <person name="Han J."/>
            <person name="Chen A."/>
            <person name="Kyrpides N."/>
            <person name="Szeto E."/>
            <person name="Markowitz V."/>
            <person name="Ivanova N."/>
            <person name="Pagani I."/>
            <person name="Pati A."/>
            <person name="Pitluck S."/>
            <person name="Nolan M."/>
            <person name="Holliger C."/>
            <person name="Smidt H."/>
        </authorList>
    </citation>
    <scope>NUCLEOTIDE SEQUENCE [LARGE SCALE GENOMIC DNA]</scope>
    <source>
        <strain evidence="2">DSM 9455</strain>
    </source>
</reference>